<protein>
    <submittedName>
        <fullName evidence="2">Uncharacterized protein</fullName>
    </submittedName>
</protein>
<keyword evidence="1" id="KW-0812">Transmembrane</keyword>
<dbReference type="RefSeq" id="WP_167838337.1">
    <property type="nucleotide sequence ID" value="NZ_CP047616.1"/>
</dbReference>
<feature type="transmembrane region" description="Helical" evidence="1">
    <location>
        <begin position="140"/>
        <end position="159"/>
    </location>
</feature>
<evidence type="ECO:0000313" key="2">
    <source>
        <dbReference type="EMBL" id="QIW53030.1"/>
    </source>
</evidence>
<name>A0A6H0UA11_9LACT</name>
<keyword evidence="1" id="KW-0472">Membrane</keyword>
<dbReference type="Proteomes" id="UP000501945">
    <property type="component" value="Chromosome"/>
</dbReference>
<accession>A0A6H0UA11</accession>
<gene>
    <name evidence="2" type="ORF">GU336_02050</name>
</gene>
<reference evidence="2 3" key="1">
    <citation type="submission" date="2019-12" db="EMBL/GenBank/DDBJ databases">
        <title>Whole genome sequences of Lactococcus raffinolactis strains isolated from sewage.</title>
        <authorList>
            <person name="Ybazeta G."/>
            <person name="Ross M."/>
            <person name="Brabant-Kirwan D."/>
            <person name="Saleh M."/>
            <person name="Dillon J.A."/>
            <person name="Splinter K."/>
            <person name="Nokhbeh R."/>
        </authorList>
    </citation>
    <scope>NUCLEOTIDE SEQUENCE [LARGE SCALE GENOMIC DNA]</scope>
    <source>
        <strain evidence="2 3">Lr_19_5</strain>
    </source>
</reference>
<organism evidence="2 3">
    <name type="scientific">Pseudolactococcus raffinolactis</name>
    <dbReference type="NCBI Taxonomy" id="1366"/>
    <lineage>
        <taxon>Bacteria</taxon>
        <taxon>Bacillati</taxon>
        <taxon>Bacillota</taxon>
        <taxon>Bacilli</taxon>
        <taxon>Lactobacillales</taxon>
        <taxon>Streptococcaceae</taxon>
        <taxon>Pseudolactococcus</taxon>
    </lineage>
</organism>
<sequence>MDENKIAKKLGISSLINVPGSKFEDVFGLINDKKIDKELAMKILESSSEIFSATKEYLTETIPEALEKIIQASKEETVQRVEIISNVQKSLANALEKLVDKEEISLEEIQFLANKQVELANMIKEMDSESKGFYKQHMSMVNTIAMGLLAVVGGAYIAATNGESSNKEVK</sequence>
<proteinExistence type="predicted"/>
<dbReference type="AlphaFoldDB" id="A0A6H0UA11"/>
<evidence type="ECO:0000313" key="3">
    <source>
        <dbReference type="Proteomes" id="UP000501945"/>
    </source>
</evidence>
<keyword evidence="1" id="KW-1133">Transmembrane helix</keyword>
<dbReference type="EMBL" id="CP047616">
    <property type="protein sequence ID" value="QIW53030.1"/>
    <property type="molecule type" value="Genomic_DNA"/>
</dbReference>
<evidence type="ECO:0000256" key="1">
    <source>
        <dbReference type="SAM" id="Phobius"/>
    </source>
</evidence>